<proteinExistence type="predicted"/>
<name>A0A1N7JU45_9RHOB</name>
<sequence>MAKFLLVAALAAPFILSDTLAASAQGNERWIPITSKNEFLMSVAGKQLEDPRGNTLFLGRNGRYKAVLNGKAAAGTWDWENGVLCRQSADDSNSGCTTWEVAGDWVRLNRVSGNADRVHRYRFK</sequence>
<dbReference type="OrthoDB" id="7873001at2"/>
<evidence type="ECO:0000313" key="3">
    <source>
        <dbReference type="Proteomes" id="UP000186684"/>
    </source>
</evidence>
<dbReference type="Proteomes" id="UP000186684">
    <property type="component" value="Unassembled WGS sequence"/>
</dbReference>
<dbReference type="STRING" id="633194.SAMN05421759_101219"/>
<reference evidence="3" key="1">
    <citation type="submission" date="2017-01" db="EMBL/GenBank/DDBJ databases">
        <authorList>
            <person name="Varghese N."/>
            <person name="Submissions S."/>
        </authorList>
    </citation>
    <scope>NUCLEOTIDE SEQUENCE [LARGE SCALE GENOMIC DNA]</scope>
    <source>
        <strain evidence="3">DSM 29430</strain>
    </source>
</reference>
<gene>
    <name evidence="2" type="ORF">SAMN05421759_101219</name>
</gene>
<dbReference type="EMBL" id="FTOQ01000001">
    <property type="protein sequence ID" value="SIS52724.1"/>
    <property type="molecule type" value="Genomic_DNA"/>
</dbReference>
<keyword evidence="1" id="KW-0732">Signal</keyword>
<dbReference type="RefSeq" id="WP_076444139.1">
    <property type="nucleotide sequence ID" value="NZ_FTOQ01000001.1"/>
</dbReference>
<organism evidence="2 3">
    <name type="scientific">Roseivivax lentus</name>
    <dbReference type="NCBI Taxonomy" id="633194"/>
    <lineage>
        <taxon>Bacteria</taxon>
        <taxon>Pseudomonadati</taxon>
        <taxon>Pseudomonadota</taxon>
        <taxon>Alphaproteobacteria</taxon>
        <taxon>Rhodobacterales</taxon>
        <taxon>Roseobacteraceae</taxon>
        <taxon>Roseivivax</taxon>
    </lineage>
</organism>
<feature type="signal peptide" evidence="1">
    <location>
        <begin position="1"/>
        <end position="24"/>
    </location>
</feature>
<keyword evidence="3" id="KW-1185">Reference proteome</keyword>
<evidence type="ECO:0000256" key="1">
    <source>
        <dbReference type="SAM" id="SignalP"/>
    </source>
</evidence>
<feature type="chain" id="PRO_5013066021" evidence="1">
    <location>
        <begin position="25"/>
        <end position="124"/>
    </location>
</feature>
<evidence type="ECO:0000313" key="2">
    <source>
        <dbReference type="EMBL" id="SIS52724.1"/>
    </source>
</evidence>
<protein>
    <submittedName>
        <fullName evidence="2">Uncharacterized protein</fullName>
    </submittedName>
</protein>
<dbReference type="AlphaFoldDB" id="A0A1N7JU45"/>
<accession>A0A1N7JU45</accession>